<name>A0A2H4UVQ2_9VIRU</name>
<reference evidence="1" key="1">
    <citation type="journal article" date="2017" name="Elife">
        <title>The kinetoplastid-infecting Bodo saltans virus (BsV), a window into the most abundant giant viruses in the sea.</title>
        <authorList>
            <person name="Deeg C.M."/>
            <person name="Chow C.-E.T."/>
            <person name="Suttle C.A."/>
        </authorList>
    </citation>
    <scope>NUCLEOTIDE SEQUENCE</scope>
    <source>
        <strain evidence="1">NG1</strain>
    </source>
</reference>
<sequence length="118" mass="14231">MFKEMKRQLLIIKQKKYDLVLNFLNKVFNTKNASLCLFRDMDIDKINELRFIEILNDDKDELEVELNIRIDEYKMKPIDIISMCVRSIEYNVIRRNITVCKQNKQEKKKLLISIFNGI</sequence>
<protein>
    <submittedName>
        <fullName evidence="1">Uncharacterized protein</fullName>
    </submittedName>
</protein>
<gene>
    <name evidence="1" type="ORF">BMW23_0870</name>
</gene>
<keyword evidence="2" id="KW-1185">Reference proteome</keyword>
<organism evidence="1">
    <name type="scientific">Bodo saltans virus</name>
    <dbReference type="NCBI Taxonomy" id="2024608"/>
    <lineage>
        <taxon>Viruses</taxon>
        <taxon>Varidnaviria</taxon>
        <taxon>Bamfordvirae</taxon>
        <taxon>Nucleocytoviricota</taxon>
        <taxon>Megaviricetes</taxon>
        <taxon>Imitervirales</taxon>
        <taxon>Mimiviridae</taxon>
        <taxon>Klosneuvirinae</taxon>
        <taxon>Theiavirus</taxon>
        <taxon>Theiavirus salishense</taxon>
    </lineage>
</organism>
<evidence type="ECO:0000313" key="2">
    <source>
        <dbReference type="Proteomes" id="UP000240325"/>
    </source>
</evidence>
<dbReference type="EMBL" id="MF782455">
    <property type="protein sequence ID" value="ATZ80915.1"/>
    <property type="molecule type" value="Genomic_DNA"/>
</dbReference>
<dbReference type="Proteomes" id="UP000240325">
    <property type="component" value="Segment"/>
</dbReference>
<proteinExistence type="predicted"/>
<evidence type="ECO:0000313" key="1">
    <source>
        <dbReference type="EMBL" id="ATZ80915.1"/>
    </source>
</evidence>
<accession>A0A2H4UVQ2</accession>